<keyword evidence="1" id="KW-1133">Transmembrane helix</keyword>
<feature type="transmembrane region" description="Helical" evidence="1">
    <location>
        <begin position="152"/>
        <end position="171"/>
    </location>
</feature>
<feature type="transmembrane region" description="Helical" evidence="1">
    <location>
        <begin position="21"/>
        <end position="46"/>
    </location>
</feature>
<accession>A0A7H0VH67</accession>
<proteinExistence type="predicted"/>
<feature type="transmembrane region" description="Helical" evidence="1">
    <location>
        <begin position="177"/>
        <end position="195"/>
    </location>
</feature>
<evidence type="ECO:0000313" key="2">
    <source>
        <dbReference type="EMBL" id="QNR25065.1"/>
    </source>
</evidence>
<keyword evidence="1" id="KW-0812">Transmembrane</keyword>
<protein>
    <submittedName>
        <fullName evidence="2">Uncharacterized protein</fullName>
    </submittedName>
</protein>
<feature type="transmembrane region" description="Helical" evidence="1">
    <location>
        <begin position="127"/>
        <end position="145"/>
    </location>
</feature>
<gene>
    <name evidence="2" type="ORF">H4K34_04245</name>
</gene>
<reference evidence="2 3" key="1">
    <citation type="submission" date="2020-08" db="EMBL/GenBank/DDBJ databases">
        <title>Croceimicrobium hydrocarbonivorans gen. nov., sp. nov., a novel marine bacterium isolated from a bacterial consortium that degrades polyethylene terephthalate.</title>
        <authorList>
            <person name="Liu R."/>
        </authorList>
    </citation>
    <scope>NUCLEOTIDE SEQUENCE [LARGE SCALE GENOMIC DNA]</scope>
    <source>
        <strain evidence="2 3">A20-9</strain>
    </source>
</reference>
<name>A0A7H0VH67_9FLAO</name>
<feature type="transmembrane region" description="Helical" evidence="1">
    <location>
        <begin position="103"/>
        <end position="121"/>
    </location>
</feature>
<dbReference type="Proteomes" id="UP000516305">
    <property type="component" value="Chromosome"/>
</dbReference>
<keyword evidence="3" id="KW-1185">Reference proteome</keyword>
<dbReference type="KEGG" id="chyd:H4K34_04245"/>
<evidence type="ECO:0000313" key="3">
    <source>
        <dbReference type="Proteomes" id="UP000516305"/>
    </source>
</evidence>
<sequence>MDQKEHIEALKDIRQMMQRSVRFLSLSGLSGIFAGIYALAAAYLAYLKLESGAGRTDARGTLIYLMALALGCLILAIGTAFFFTRKNARKKGLKLWDDSARLAFINLSIPLATGGLFAIALIRAGAIGFVAPATLVFYGLALINASRHTFPMIRQLGILEILLGLIAAFVWGHGLLFWAIGFGLLHIVYGLFMYFKFERS</sequence>
<keyword evidence="1" id="KW-0472">Membrane</keyword>
<dbReference type="EMBL" id="CP060139">
    <property type="protein sequence ID" value="QNR25065.1"/>
    <property type="molecule type" value="Genomic_DNA"/>
</dbReference>
<evidence type="ECO:0000256" key="1">
    <source>
        <dbReference type="SAM" id="Phobius"/>
    </source>
</evidence>
<dbReference type="RefSeq" id="WP_210759590.1">
    <property type="nucleotide sequence ID" value="NZ_CP060139.1"/>
</dbReference>
<organism evidence="2 3">
    <name type="scientific">Croceimicrobium hydrocarbonivorans</name>
    <dbReference type="NCBI Taxonomy" id="2761580"/>
    <lineage>
        <taxon>Bacteria</taxon>
        <taxon>Pseudomonadati</taxon>
        <taxon>Bacteroidota</taxon>
        <taxon>Flavobacteriia</taxon>
        <taxon>Flavobacteriales</taxon>
        <taxon>Owenweeksiaceae</taxon>
        <taxon>Croceimicrobium</taxon>
    </lineage>
</organism>
<dbReference type="AlphaFoldDB" id="A0A7H0VH67"/>
<feature type="transmembrane region" description="Helical" evidence="1">
    <location>
        <begin position="61"/>
        <end position="83"/>
    </location>
</feature>